<comment type="caution">
    <text evidence="3">The sequence shown here is derived from an EMBL/GenBank/DDBJ whole genome shotgun (WGS) entry which is preliminary data.</text>
</comment>
<name>A0A8S4SQN9_9NEOP</name>
<dbReference type="Proteomes" id="UP000838756">
    <property type="component" value="Unassembled WGS sequence"/>
</dbReference>
<proteinExistence type="predicted"/>
<organism evidence="3 4">
    <name type="scientific">Pararge aegeria aegeria</name>
    <dbReference type="NCBI Taxonomy" id="348720"/>
    <lineage>
        <taxon>Eukaryota</taxon>
        <taxon>Metazoa</taxon>
        <taxon>Ecdysozoa</taxon>
        <taxon>Arthropoda</taxon>
        <taxon>Hexapoda</taxon>
        <taxon>Insecta</taxon>
        <taxon>Pterygota</taxon>
        <taxon>Neoptera</taxon>
        <taxon>Endopterygota</taxon>
        <taxon>Lepidoptera</taxon>
        <taxon>Glossata</taxon>
        <taxon>Ditrysia</taxon>
        <taxon>Papilionoidea</taxon>
        <taxon>Nymphalidae</taxon>
        <taxon>Satyrinae</taxon>
        <taxon>Satyrini</taxon>
        <taxon>Parargina</taxon>
        <taxon>Pararge</taxon>
    </lineage>
</organism>
<accession>A0A8S4SQN9</accession>
<feature type="signal peptide" evidence="2">
    <location>
        <begin position="1"/>
        <end position="18"/>
    </location>
</feature>
<feature type="chain" id="PRO_5035929291" evidence="2">
    <location>
        <begin position="19"/>
        <end position="226"/>
    </location>
</feature>
<evidence type="ECO:0000256" key="2">
    <source>
        <dbReference type="SAM" id="SignalP"/>
    </source>
</evidence>
<dbReference type="OrthoDB" id="7435489at2759"/>
<feature type="region of interest" description="Disordered" evidence="1">
    <location>
        <begin position="104"/>
        <end position="124"/>
    </location>
</feature>
<evidence type="ECO:0000313" key="3">
    <source>
        <dbReference type="EMBL" id="CAH2269536.1"/>
    </source>
</evidence>
<keyword evidence="4" id="KW-1185">Reference proteome</keyword>
<dbReference type="EMBL" id="CAKXAJ010026534">
    <property type="protein sequence ID" value="CAH2269536.1"/>
    <property type="molecule type" value="Genomic_DNA"/>
</dbReference>
<sequence length="226" mass="24960">MLTVLFLTWLSILPIGSGIINCRIACRSCREKGEHPDMLEVYCAMCDECKERRREWLEGRPSLLRVENSEDYMTNYGQQDLQDDCPTTPVDEPCDSPQLLTQRVTTTTSTTTPTTTTTRKPCPPRPCITSTRSPCPGITCPIPMAIPICQMCPMPMTPSTESSSTTEPAVRALAGVSSATSGRLKSEGHSKYLQCVDTRTHSALSVEYQLHEDPDPNAARGSMVER</sequence>
<feature type="compositionally biased region" description="Low complexity" evidence="1">
    <location>
        <begin position="105"/>
        <end position="118"/>
    </location>
</feature>
<gene>
    <name evidence="3" type="primary">jg19084</name>
    <name evidence="3" type="ORF">PAEG_LOCUS27747</name>
</gene>
<protein>
    <submittedName>
        <fullName evidence="3">Jg19084 protein</fullName>
    </submittedName>
</protein>
<dbReference type="AlphaFoldDB" id="A0A8S4SQN9"/>
<keyword evidence="2" id="KW-0732">Signal</keyword>
<reference evidence="3" key="1">
    <citation type="submission" date="2022-03" db="EMBL/GenBank/DDBJ databases">
        <authorList>
            <person name="Lindestad O."/>
        </authorList>
    </citation>
    <scope>NUCLEOTIDE SEQUENCE</scope>
</reference>
<evidence type="ECO:0000256" key="1">
    <source>
        <dbReference type="SAM" id="MobiDB-lite"/>
    </source>
</evidence>
<evidence type="ECO:0000313" key="4">
    <source>
        <dbReference type="Proteomes" id="UP000838756"/>
    </source>
</evidence>